<dbReference type="Gene3D" id="2.60.120.40">
    <property type="match status" value="1"/>
</dbReference>
<organism evidence="2 3">
    <name type="scientific">Bacillus mycoides</name>
    <dbReference type="NCBI Taxonomy" id="1405"/>
    <lineage>
        <taxon>Bacteria</taxon>
        <taxon>Bacillati</taxon>
        <taxon>Bacillota</taxon>
        <taxon>Bacilli</taxon>
        <taxon>Bacillales</taxon>
        <taxon>Bacillaceae</taxon>
        <taxon>Bacillus</taxon>
        <taxon>Bacillus cereus group</taxon>
    </lineage>
</organism>
<dbReference type="InterPro" id="IPR008983">
    <property type="entry name" value="Tumour_necrosis_fac-like_dom"/>
</dbReference>
<evidence type="ECO:0000313" key="2">
    <source>
        <dbReference type="EMBL" id="SCB66706.1"/>
    </source>
</evidence>
<sequence length="173" mass="18278">MNSYFSKSKGCCCHGILPALPPAVPPTLAFSPAYRNFWQNTFVTVPNGENIPFNNQSVASAGGIVLLLPTTISIPVAGDYEINYVITTANITSTGSEQQVTAILNGVPVPNFQTSFGTITNTGESCDQFSGTAILRVPANSTFSLRNTSLFGRSLALCNLVESGAALNIKKLN</sequence>
<dbReference type="RefSeq" id="WP_016103912.1">
    <property type="nucleotide sequence ID" value="NZ_FMAK01000019.1"/>
</dbReference>
<evidence type="ECO:0000313" key="3">
    <source>
        <dbReference type="Proteomes" id="UP000195696"/>
    </source>
</evidence>
<feature type="domain" description="BclA C-terminal" evidence="1">
    <location>
        <begin position="40"/>
        <end position="173"/>
    </location>
</feature>
<name>A0A1G4EKT0_BACMY</name>
<dbReference type="Proteomes" id="UP000195696">
    <property type="component" value="Unassembled WGS sequence"/>
</dbReference>
<accession>A0A1G4EKT0</accession>
<dbReference type="EMBL" id="FMAK01000019">
    <property type="protein sequence ID" value="SCB66706.1"/>
    <property type="molecule type" value="Genomic_DNA"/>
</dbReference>
<gene>
    <name evidence="2" type="ORF">BWGO95_00817</name>
</gene>
<reference evidence="2 3" key="1">
    <citation type="submission" date="2016-08" db="EMBL/GenBank/DDBJ databases">
        <authorList>
            <person name="Seilhamer J.J."/>
        </authorList>
    </citation>
    <scope>NUCLEOTIDE SEQUENCE [LARGE SCALE GENOMIC DNA]</scope>
    <source>
        <strain evidence="2 3">SDA_GO95</strain>
    </source>
</reference>
<dbReference type="AlphaFoldDB" id="A0A1G4EKT0"/>
<protein>
    <recommendedName>
        <fullName evidence="1">BclA C-terminal domain-containing protein</fullName>
    </recommendedName>
</protein>
<proteinExistence type="predicted"/>
<dbReference type="InterPro" id="IPR041415">
    <property type="entry name" value="BclA_C"/>
</dbReference>
<dbReference type="Pfam" id="PF18573">
    <property type="entry name" value="BclA_C"/>
    <property type="match status" value="1"/>
</dbReference>
<evidence type="ECO:0000259" key="1">
    <source>
        <dbReference type="Pfam" id="PF18573"/>
    </source>
</evidence>